<dbReference type="Gene3D" id="2.40.320.10">
    <property type="entry name" value="Hypothetical Protein Pfu-838710-001"/>
    <property type="match status" value="1"/>
</dbReference>
<dbReference type="AlphaFoldDB" id="A0A1H4DYK0"/>
<reference evidence="1 2" key="1">
    <citation type="submission" date="2016-10" db="EMBL/GenBank/DDBJ databases">
        <authorList>
            <person name="de Groot N.N."/>
        </authorList>
    </citation>
    <scope>NUCLEOTIDE SEQUENCE [LARGE SCALE GENOMIC DNA]</scope>
    <source>
        <strain evidence="1 2">CGMCC 1.3430</strain>
    </source>
</reference>
<evidence type="ECO:0000313" key="2">
    <source>
        <dbReference type="Proteomes" id="UP000198773"/>
    </source>
</evidence>
<keyword evidence="2" id="KW-1185">Reference proteome</keyword>
<name>A0A1H4DYK0_ALKAM</name>
<gene>
    <name evidence="1" type="ORF">SAMN04488051_106110</name>
</gene>
<protein>
    <recommendedName>
        <fullName evidence="3">CYTH domain-containing protein</fullName>
    </recommendedName>
</protein>
<accession>A0A1H4DYK0</accession>
<dbReference type="EMBL" id="FNRM01000006">
    <property type="protein sequence ID" value="SEA77853.1"/>
    <property type="molecule type" value="Genomic_DNA"/>
</dbReference>
<evidence type="ECO:0000313" key="1">
    <source>
        <dbReference type="EMBL" id="SEA77853.1"/>
    </source>
</evidence>
<dbReference type="STRING" id="152573.SAMN04488051_106110"/>
<organism evidence="1 2">
    <name type="scientific">Alkalimonas amylolytica</name>
    <dbReference type="NCBI Taxonomy" id="152573"/>
    <lineage>
        <taxon>Bacteria</taxon>
        <taxon>Pseudomonadati</taxon>
        <taxon>Pseudomonadota</taxon>
        <taxon>Gammaproteobacteria</taxon>
        <taxon>Alkalimonas</taxon>
    </lineage>
</organism>
<dbReference type="Proteomes" id="UP000198773">
    <property type="component" value="Unassembled WGS sequence"/>
</dbReference>
<proteinExistence type="predicted"/>
<evidence type="ECO:0008006" key="3">
    <source>
        <dbReference type="Google" id="ProtNLM"/>
    </source>
</evidence>
<sequence length="278" mass="31967">MNMLPIATILSIIIFSVTFSRAQAKTELWYELKFLLPVEGVLAVEGELTSEFLQQFDQSQLKQLAFSVGYLDTASLHLRQTGWGLRIRKRADQPEHRLQFKKRYPVQRLQETIALASSESFTSTADEWDVEVDWGIQHQTLSFAQTSRQNFDMPTQLAMPDLPAIKALLLQQAPVQFPVDIVQEYGLMVYGYVPFTRYRNLSLSFENKTIDGISVEVWQFPENETAQAHTLIELSFRAKGLADAQSQRDTMRQWLAEKKLLLSNDALKSRLTIERFSQ</sequence>